<dbReference type="InterPro" id="IPR036631">
    <property type="entry name" value="MGMT_N_sf"/>
</dbReference>
<evidence type="ECO:0000256" key="1">
    <source>
        <dbReference type="ARBA" id="ARBA00001286"/>
    </source>
</evidence>
<evidence type="ECO:0000313" key="12">
    <source>
        <dbReference type="Proteomes" id="UP001172083"/>
    </source>
</evidence>
<dbReference type="InterPro" id="IPR001497">
    <property type="entry name" value="MethylDNA_cys_MeTrfase_AS"/>
</dbReference>
<comment type="catalytic activity">
    <reaction evidence="7 8">
        <text>a 6-O-methyl-2'-deoxyguanosine in DNA + L-cysteinyl-[protein] = S-methyl-L-cysteinyl-[protein] + a 2'-deoxyguanosine in DNA</text>
        <dbReference type="Rhea" id="RHEA:24000"/>
        <dbReference type="Rhea" id="RHEA-COMP:10131"/>
        <dbReference type="Rhea" id="RHEA-COMP:10132"/>
        <dbReference type="Rhea" id="RHEA-COMP:11367"/>
        <dbReference type="Rhea" id="RHEA-COMP:11368"/>
        <dbReference type="ChEBI" id="CHEBI:29950"/>
        <dbReference type="ChEBI" id="CHEBI:82612"/>
        <dbReference type="ChEBI" id="CHEBI:85445"/>
        <dbReference type="ChEBI" id="CHEBI:85448"/>
        <dbReference type="EC" id="2.1.1.63"/>
    </reaction>
</comment>
<dbReference type="GO" id="GO:0032259">
    <property type="term" value="P:methylation"/>
    <property type="evidence" value="ECO:0007669"/>
    <property type="project" value="UniProtKB-KW"/>
</dbReference>
<sequence length="181" mass="20094">MADSGNNSIEIAYFKSPVGELILGAYGEKLCLCDWRHRKMRDAVDNRIKTRLNATYVPAFSDVVEETKVQLQEYFQGARREFNIPLLLAGSDFQKQVWQVLLQVPFGKTETYLGLSRKLGNQKAIRAVAAANGANAISIIIPCHRIIGTDGNLVGYAGGLPAKKKLLGLENPLLERRLSMF</sequence>
<feature type="domain" description="Methylguanine DNA methyltransferase ribonuclease-like" evidence="10">
    <location>
        <begin position="12"/>
        <end position="87"/>
    </location>
</feature>
<name>A0ABT8LKE2_9BACT</name>
<comment type="caution">
    <text evidence="11">The sequence shown here is derived from an EMBL/GenBank/DDBJ whole genome shotgun (WGS) entry which is preliminary data.</text>
</comment>
<dbReference type="EMBL" id="JAUJEB010000011">
    <property type="protein sequence ID" value="MDN5216891.1"/>
    <property type="molecule type" value="Genomic_DNA"/>
</dbReference>
<feature type="active site" description="Nucleophile; methyl group acceptor" evidence="8">
    <location>
        <position position="143"/>
    </location>
</feature>
<dbReference type="SUPFAM" id="SSF46767">
    <property type="entry name" value="Methylated DNA-protein cysteine methyltransferase, C-terminal domain"/>
    <property type="match status" value="1"/>
</dbReference>
<dbReference type="Gene3D" id="1.10.10.10">
    <property type="entry name" value="Winged helix-like DNA-binding domain superfamily/Winged helix DNA-binding domain"/>
    <property type="match status" value="1"/>
</dbReference>
<dbReference type="InterPro" id="IPR023546">
    <property type="entry name" value="MGMT"/>
</dbReference>
<proteinExistence type="inferred from homology"/>
<comment type="catalytic activity">
    <reaction evidence="1 8">
        <text>a 4-O-methyl-thymidine in DNA + L-cysteinyl-[protein] = a thymidine in DNA + S-methyl-L-cysteinyl-[protein]</text>
        <dbReference type="Rhea" id="RHEA:53428"/>
        <dbReference type="Rhea" id="RHEA-COMP:10131"/>
        <dbReference type="Rhea" id="RHEA-COMP:10132"/>
        <dbReference type="Rhea" id="RHEA-COMP:13555"/>
        <dbReference type="Rhea" id="RHEA-COMP:13556"/>
        <dbReference type="ChEBI" id="CHEBI:29950"/>
        <dbReference type="ChEBI" id="CHEBI:82612"/>
        <dbReference type="ChEBI" id="CHEBI:137386"/>
        <dbReference type="ChEBI" id="CHEBI:137387"/>
        <dbReference type="EC" id="2.1.1.63"/>
    </reaction>
</comment>
<dbReference type="SUPFAM" id="SSF53155">
    <property type="entry name" value="Methylated DNA-protein cysteine methyltransferase domain"/>
    <property type="match status" value="1"/>
</dbReference>
<keyword evidence="6 8" id="KW-0234">DNA repair</keyword>
<gene>
    <name evidence="11" type="ORF">QQ020_32775</name>
</gene>
<comment type="similarity">
    <text evidence="8">Belongs to the MGMT family.</text>
</comment>
<dbReference type="InterPro" id="IPR008332">
    <property type="entry name" value="MethylG_MeTrfase_N"/>
</dbReference>
<organism evidence="11 12">
    <name type="scientific">Agaribacillus aureus</name>
    <dbReference type="NCBI Taxonomy" id="3051825"/>
    <lineage>
        <taxon>Bacteria</taxon>
        <taxon>Pseudomonadati</taxon>
        <taxon>Bacteroidota</taxon>
        <taxon>Cytophagia</taxon>
        <taxon>Cytophagales</taxon>
        <taxon>Splendidivirgaceae</taxon>
        <taxon>Agaribacillus</taxon>
    </lineage>
</organism>
<dbReference type="RefSeq" id="WP_346762228.1">
    <property type="nucleotide sequence ID" value="NZ_JAUJEB010000011.1"/>
</dbReference>
<feature type="domain" description="Methylated-DNA-[protein]-cysteine S-methyltransferase DNA binding" evidence="9">
    <location>
        <begin position="92"/>
        <end position="171"/>
    </location>
</feature>
<dbReference type="Proteomes" id="UP001172083">
    <property type="component" value="Unassembled WGS sequence"/>
</dbReference>
<dbReference type="InterPro" id="IPR036388">
    <property type="entry name" value="WH-like_DNA-bd_sf"/>
</dbReference>
<keyword evidence="12" id="KW-1185">Reference proteome</keyword>
<keyword evidence="5 8" id="KW-0227">DNA damage</keyword>
<evidence type="ECO:0000256" key="6">
    <source>
        <dbReference type="ARBA" id="ARBA00023204"/>
    </source>
</evidence>
<dbReference type="Pfam" id="PF02870">
    <property type="entry name" value="Methyltransf_1N"/>
    <property type="match status" value="1"/>
</dbReference>
<dbReference type="Gene3D" id="3.30.160.70">
    <property type="entry name" value="Methylated DNA-protein cysteine methyltransferase domain"/>
    <property type="match status" value="1"/>
</dbReference>
<dbReference type="GO" id="GO:0003908">
    <property type="term" value="F:methylated-DNA-[protein]-cysteine S-methyltransferase activity"/>
    <property type="evidence" value="ECO:0007669"/>
    <property type="project" value="UniProtKB-EC"/>
</dbReference>
<dbReference type="NCBIfam" id="TIGR00589">
    <property type="entry name" value="ogt"/>
    <property type="match status" value="1"/>
</dbReference>
<comment type="subcellular location">
    <subcellularLocation>
        <location evidence="8">Cytoplasm</location>
    </subcellularLocation>
</comment>
<evidence type="ECO:0000256" key="3">
    <source>
        <dbReference type="ARBA" id="ARBA00022603"/>
    </source>
</evidence>
<keyword evidence="4 8" id="KW-0808">Transferase</keyword>
<accession>A0ABT8LKE2</accession>
<keyword evidence="3 8" id="KW-0489">Methyltransferase</keyword>
<dbReference type="PANTHER" id="PTHR10815:SF5">
    <property type="entry name" value="METHYLATED-DNA--PROTEIN-CYSTEINE METHYLTRANSFERASE"/>
    <property type="match status" value="1"/>
</dbReference>
<evidence type="ECO:0000256" key="8">
    <source>
        <dbReference type="HAMAP-Rule" id="MF_00772"/>
    </source>
</evidence>
<evidence type="ECO:0000256" key="2">
    <source>
        <dbReference type="ARBA" id="ARBA00022490"/>
    </source>
</evidence>
<protein>
    <recommendedName>
        <fullName evidence="8">Methylated-DNA--protein-cysteine methyltransferase</fullName>
        <ecNumber evidence="8">2.1.1.63</ecNumber>
    </recommendedName>
    <alternativeName>
        <fullName evidence="8">6-O-methylguanine-DNA methyltransferase</fullName>
        <shortName evidence="8">MGMT</shortName>
    </alternativeName>
    <alternativeName>
        <fullName evidence="8">O-6-methylguanine-DNA-alkyltransferase</fullName>
    </alternativeName>
</protein>
<dbReference type="EC" id="2.1.1.63" evidence="8"/>
<dbReference type="CDD" id="cd06445">
    <property type="entry name" value="ATase"/>
    <property type="match status" value="1"/>
</dbReference>
<dbReference type="Pfam" id="PF01035">
    <property type="entry name" value="DNA_binding_1"/>
    <property type="match status" value="1"/>
</dbReference>
<evidence type="ECO:0000256" key="7">
    <source>
        <dbReference type="ARBA" id="ARBA00049348"/>
    </source>
</evidence>
<comment type="function">
    <text evidence="8">Involved in the cellular defense against the biological effects of O6-methylguanine (O6-MeG) and O4-methylthymine (O4-MeT) in DNA. Repairs the methylated nucleobase in DNA by stoichiometrically transferring the methyl group to a cysteine residue in the enzyme. This is a suicide reaction: the enzyme is irreversibly inactivated.</text>
</comment>
<evidence type="ECO:0000259" key="10">
    <source>
        <dbReference type="Pfam" id="PF02870"/>
    </source>
</evidence>
<evidence type="ECO:0000256" key="5">
    <source>
        <dbReference type="ARBA" id="ARBA00022763"/>
    </source>
</evidence>
<evidence type="ECO:0000313" key="11">
    <source>
        <dbReference type="EMBL" id="MDN5216891.1"/>
    </source>
</evidence>
<evidence type="ECO:0000256" key="4">
    <source>
        <dbReference type="ARBA" id="ARBA00022679"/>
    </source>
</evidence>
<dbReference type="InterPro" id="IPR014048">
    <property type="entry name" value="MethylDNA_cys_MeTrfase_DNA-bd"/>
</dbReference>
<reference evidence="11" key="1">
    <citation type="submission" date="2023-06" db="EMBL/GenBank/DDBJ databases">
        <title>Genomic of Agaribacillus aureum.</title>
        <authorList>
            <person name="Wang G."/>
        </authorList>
    </citation>
    <scope>NUCLEOTIDE SEQUENCE</scope>
    <source>
        <strain evidence="11">BMA12</strain>
    </source>
</reference>
<keyword evidence="2 8" id="KW-0963">Cytoplasm</keyword>
<dbReference type="PANTHER" id="PTHR10815">
    <property type="entry name" value="METHYLATED-DNA--PROTEIN-CYSTEINE METHYLTRANSFERASE"/>
    <property type="match status" value="1"/>
</dbReference>
<evidence type="ECO:0000259" key="9">
    <source>
        <dbReference type="Pfam" id="PF01035"/>
    </source>
</evidence>
<dbReference type="InterPro" id="IPR036217">
    <property type="entry name" value="MethylDNA_cys_MeTrfase_DNAb"/>
</dbReference>
<dbReference type="HAMAP" id="MF_00772">
    <property type="entry name" value="OGT"/>
    <property type="match status" value="1"/>
</dbReference>
<dbReference type="PROSITE" id="PS00374">
    <property type="entry name" value="MGMT"/>
    <property type="match status" value="1"/>
</dbReference>
<comment type="miscellaneous">
    <text evidence="8">This enzyme catalyzes only one turnover and therefore is not strictly catalytic. According to one definition, an enzyme is a biocatalyst that acts repeatedly and over many reaction cycles.</text>
</comment>